<protein>
    <submittedName>
        <fullName evidence="1">Uncharacterized protein</fullName>
    </submittedName>
</protein>
<gene>
    <name evidence="1" type="ORF">PLOB_00042467</name>
</gene>
<dbReference type="EMBL" id="CALNXK010000069">
    <property type="protein sequence ID" value="CAH3142602.1"/>
    <property type="molecule type" value="Genomic_DNA"/>
</dbReference>
<sequence>MAHGLSEKKLKVNAILDDASNETFLNEEVAGALGLKESYQTVKVHVLNNSVETFQTMPLKVEIESVNGQFTKEIEVKTCPRNVTGNYQVENWNANKGKWPHLAQCDFASPAKDGLVDLLIGVDNADLHYSLADVRGKVGEPWRRFGSAWVDLYRTSRW</sequence>
<evidence type="ECO:0000313" key="1">
    <source>
        <dbReference type="EMBL" id="CAH3142602.1"/>
    </source>
</evidence>
<comment type="caution">
    <text evidence="1">The sequence shown here is derived from an EMBL/GenBank/DDBJ whole genome shotgun (WGS) entry which is preliminary data.</text>
</comment>
<evidence type="ECO:0000313" key="2">
    <source>
        <dbReference type="Proteomes" id="UP001159405"/>
    </source>
</evidence>
<proteinExistence type="predicted"/>
<accession>A0ABN8PIF9</accession>
<organism evidence="1 2">
    <name type="scientific">Porites lobata</name>
    <dbReference type="NCBI Taxonomy" id="104759"/>
    <lineage>
        <taxon>Eukaryota</taxon>
        <taxon>Metazoa</taxon>
        <taxon>Cnidaria</taxon>
        <taxon>Anthozoa</taxon>
        <taxon>Hexacorallia</taxon>
        <taxon>Scleractinia</taxon>
        <taxon>Fungiina</taxon>
        <taxon>Poritidae</taxon>
        <taxon>Porites</taxon>
    </lineage>
</organism>
<dbReference type="Proteomes" id="UP001159405">
    <property type="component" value="Unassembled WGS sequence"/>
</dbReference>
<reference evidence="1 2" key="1">
    <citation type="submission" date="2022-05" db="EMBL/GenBank/DDBJ databases">
        <authorList>
            <consortium name="Genoscope - CEA"/>
            <person name="William W."/>
        </authorList>
    </citation>
    <scope>NUCLEOTIDE SEQUENCE [LARGE SCALE GENOMIC DNA]</scope>
</reference>
<keyword evidence="2" id="KW-1185">Reference proteome</keyword>
<name>A0ABN8PIF9_9CNID</name>